<feature type="transmembrane region" description="Helical" evidence="1">
    <location>
        <begin position="109"/>
        <end position="127"/>
    </location>
</feature>
<reference evidence="2" key="1">
    <citation type="submission" date="2018-05" db="EMBL/GenBank/DDBJ databases">
        <authorList>
            <person name="Lanie J.A."/>
            <person name="Ng W.-L."/>
            <person name="Kazmierczak K.M."/>
            <person name="Andrzejewski T.M."/>
            <person name="Davidsen T.M."/>
            <person name="Wayne K.J."/>
            <person name="Tettelin H."/>
            <person name="Glass J.I."/>
            <person name="Rusch D."/>
            <person name="Podicherti R."/>
            <person name="Tsui H.-C.T."/>
            <person name="Winkler M.E."/>
        </authorList>
    </citation>
    <scope>NUCLEOTIDE SEQUENCE</scope>
</reference>
<accession>A0A383BXX3</accession>
<name>A0A383BXX3_9ZZZZ</name>
<dbReference type="EMBL" id="UINC01203810">
    <property type="protein sequence ID" value="SVE24238.1"/>
    <property type="molecule type" value="Genomic_DNA"/>
</dbReference>
<keyword evidence="1" id="KW-0812">Transmembrane</keyword>
<gene>
    <name evidence="2" type="ORF">METZ01_LOCUS477092</name>
</gene>
<feature type="transmembrane region" description="Helical" evidence="1">
    <location>
        <begin position="46"/>
        <end position="67"/>
    </location>
</feature>
<keyword evidence="1" id="KW-0472">Membrane</keyword>
<feature type="non-terminal residue" evidence="2">
    <location>
        <position position="1"/>
    </location>
</feature>
<proteinExistence type="predicted"/>
<sequence length="128" mass="14764">SGINLIIDDPHGSTNSMKNNGSLIWMLLGLTQIFLMFGMWEELEGPMTTLFGSSGAAMVVLAGYFWIQEKRNNSISELQGYNKHERTTTYRNEEGLLVEKSIGKRDKSGLWITFSWFIICWFLTRWLF</sequence>
<evidence type="ECO:0000256" key="1">
    <source>
        <dbReference type="SAM" id="Phobius"/>
    </source>
</evidence>
<evidence type="ECO:0000313" key="2">
    <source>
        <dbReference type="EMBL" id="SVE24238.1"/>
    </source>
</evidence>
<dbReference type="AlphaFoldDB" id="A0A383BXX3"/>
<organism evidence="2">
    <name type="scientific">marine metagenome</name>
    <dbReference type="NCBI Taxonomy" id="408172"/>
    <lineage>
        <taxon>unclassified sequences</taxon>
        <taxon>metagenomes</taxon>
        <taxon>ecological metagenomes</taxon>
    </lineage>
</organism>
<protein>
    <submittedName>
        <fullName evidence="2">Uncharacterized protein</fullName>
    </submittedName>
</protein>
<keyword evidence="1" id="KW-1133">Transmembrane helix</keyword>
<feature type="transmembrane region" description="Helical" evidence="1">
    <location>
        <begin position="23"/>
        <end position="40"/>
    </location>
</feature>